<dbReference type="AlphaFoldDB" id="A0A9N8HN01"/>
<dbReference type="GO" id="GO:0006364">
    <property type="term" value="P:rRNA processing"/>
    <property type="evidence" value="ECO:0007669"/>
    <property type="project" value="InterPro"/>
</dbReference>
<dbReference type="Gene3D" id="3.40.50.10480">
    <property type="entry name" value="Probable brix-domain ribosomal biogenesis protein"/>
    <property type="match status" value="1"/>
</dbReference>
<organism evidence="2 3">
    <name type="scientific">Seminavis robusta</name>
    <dbReference type="NCBI Taxonomy" id="568900"/>
    <lineage>
        <taxon>Eukaryota</taxon>
        <taxon>Sar</taxon>
        <taxon>Stramenopiles</taxon>
        <taxon>Ochrophyta</taxon>
        <taxon>Bacillariophyta</taxon>
        <taxon>Bacillariophyceae</taxon>
        <taxon>Bacillariophycidae</taxon>
        <taxon>Naviculales</taxon>
        <taxon>Naviculaceae</taxon>
        <taxon>Seminavis</taxon>
    </lineage>
</organism>
<dbReference type="GO" id="GO:0030515">
    <property type="term" value="F:snoRNA binding"/>
    <property type="evidence" value="ECO:0007669"/>
    <property type="project" value="TreeGrafter"/>
</dbReference>
<dbReference type="Pfam" id="PF04427">
    <property type="entry name" value="Brix"/>
    <property type="match status" value="1"/>
</dbReference>
<dbReference type="OrthoDB" id="10253204at2759"/>
<feature type="domain" description="Brix" evidence="1">
    <location>
        <begin position="92"/>
        <end position="274"/>
    </location>
</feature>
<name>A0A9N8HN01_9STRA</name>
<dbReference type="PANTHER" id="PTHR22734">
    <property type="entry name" value="U3 SMALL NUCLEOLAR RIBONUCLEOPROTEIN PROTEIN IMP4"/>
    <property type="match status" value="1"/>
</dbReference>
<accession>A0A9N8HN01</accession>
<keyword evidence="2" id="KW-0687">Ribonucleoprotein</keyword>
<evidence type="ECO:0000313" key="2">
    <source>
        <dbReference type="EMBL" id="CAB9518577.1"/>
    </source>
</evidence>
<dbReference type="FunFam" id="3.40.50.10480:FF:000001">
    <property type="entry name" value="IMP4, U3 small nucleolar ribonucleoprotein"/>
    <property type="match status" value="1"/>
</dbReference>
<evidence type="ECO:0000313" key="3">
    <source>
        <dbReference type="Proteomes" id="UP001153069"/>
    </source>
</evidence>
<dbReference type="InterPro" id="IPR044281">
    <property type="entry name" value="IMP4/RPF1"/>
</dbReference>
<evidence type="ECO:0000259" key="1">
    <source>
        <dbReference type="PROSITE" id="PS50833"/>
    </source>
</evidence>
<reference evidence="2" key="1">
    <citation type="submission" date="2020-06" db="EMBL/GenBank/DDBJ databases">
        <authorList>
            <consortium name="Plant Systems Biology data submission"/>
        </authorList>
    </citation>
    <scope>NUCLEOTIDE SEQUENCE</scope>
    <source>
        <strain evidence="2">D6</strain>
    </source>
</reference>
<dbReference type="GO" id="GO:0034457">
    <property type="term" value="C:Mpp10 complex"/>
    <property type="evidence" value="ECO:0007669"/>
    <property type="project" value="UniProtKB-ARBA"/>
</dbReference>
<protein>
    <submittedName>
        <fullName evidence="2">Nucleolar ribonucleoprotein protein IMP4</fullName>
    </submittedName>
</protein>
<dbReference type="GO" id="GO:0042134">
    <property type="term" value="F:rRNA primary transcript binding"/>
    <property type="evidence" value="ECO:0007669"/>
    <property type="project" value="InterPro"/>
</dbReference>
<dbReference type="GO" id="GO:0032040">
    <property type="term" value="C:small-subunit processome"/>
    <property type="evidence" value="ECO:0007669"/>
    <property type="project" value="TreeGrafter"/>
</dbReference>
<dbReference type="EMBL" id="CAICTM010000944">
    <property type="protein sequence ID" value="CAB9518577.1"/>
    <property type="molecule type" value="Genomic_DNA"/>
</dbReference>
<dbReference type="GO" id="GO:0042274">
    <property type="term" value="P:ribosomal small subunit biogenesis"/>
    <property type="evidence" value="ECO:0007669"/>
    <property type="project" value="UniProtKB-ARBA"/>
</dbReference>
<dbReference type="InterPro" id="IPR007109">
    <property type="entry name" value="Brix"/>
</dbReference>
<proteinExistence type="predicted"/>
<dbReference type="SMART" id="SM00879">
    <property type="entry name" value="Brix"/>
    <property type="match status" value="1"/>
</dbReference>
<keyword evidence="3" id="KW-1185">Reference proteome</keyword>
<gene>
    <name evidence="2" type="ORF">SEMRO_946_G223250.1</name>
</gene>
<sequence>MPPSSTNSASLRRQTRLRREYLYKKSLEGRDRAVYEQKQQLRQALASGKSLPTELRASYDALKKEVDAEDVKTDTQHTRVDDEYGDAGLIEPRVCVTTCRDPSSRLKNFSKELKLLVPNSTRINRGNNTVSDLMQACRQGDFTDVVIVQETRGEPDGLVVCHLPLGPTAFFSLNNTVMRHDLDPPAAPMSEAYPHLILNNFNTDLGKRVGNILKCLFPVPRGDSKRVITFANQSDFISFRHHMYSKPAHDNVALHEVGPRFEMKLYQIRLGTLEQTDADSEYVLRPYQNTASKRNVL</sequence>
<dbReference type="PROSITE" id="PS50833">
    <property type="entry name" value="BRIX"/>
    <property type="match status" value="1"/>
</dbReference>
<dbReference type="GO" id="GO:0005654">
    <property type="term" value="C:nucleoplasm"/>
    <property type="evidence" value="ECO:0007669"/>
    <property type="project" value="UniProtKB-ARBA"/>
</dbReference>
<dbReference type="PANTHER" id="PTHR22734:SF2">
    <property type="entry name" value="U3 SMALL NUCLEOLAR RIBONUCLEOPROTEIN PROTEIN IMP4"/>
    <property type="match status" value="1"/>
</dbReference>
<dbReference type="Proteomes" id="UP001153069">
    <property type="component" value="Unassembled WGS sequence"/>
</dbReference>
<dbReference type="SUPFAM" id="SSF52954">
    <property type="entry name" value="Class II aaRS ABD-related"/>
    <property type="match status" value="1"/>
</dbReference>
<comment type="caution">
    <text evidence="2">The sequence shown here is derived from an EMBL/GenBank/DDBJ whole genome shotgun (WGS) entry which is preliminary data.</text>
</comment>